<dbReference type="InterPro" id="IPR035919">
    <property type="entry name" value="EAL_sf"/>
</dbReference>
<comment type="caution">
    <text evidence="2">The sequence shown here is derived from an EMBL/GenBank/DDBJ whole genome shotgun (WGS) entry which is preliminary data.</text>
</comment>
<reference evidence="2" key="1">
    <citation type="journal article" date="2020" name="mSystems">
        <title>Genome- and Community-Level Interaction Insights into Carbon Utilization and Element Cycling Functions of Hydrothermarchaeota in Hydrothermal Sediment.</title>
        <authorList>
            <person name="Zhou Z."/>
            <person name="Liu Y."/>
            <person name="Xu W."/>
            <person name="Pan J."/>
            <person name="Luo Z.H."/>
            <person name="Li M."/>
        </authorList>
    </citation>
    <scope>NUCLEOTIDE SEQUENCE [LARGE SCALE GENOMIC DNA]</scope>
    <source>
        <strain evidence="2">SpSt-1224</strain>
    </source>
</reference>
<dbReference type="Proteomes" id="UP000885986">
    <property type="component" value="Unassembled WGS sequence"/>
</dbReference>
<dbReference type="Pfam" id="PF00563">
    <property type="entry name" value="EAL"/>
    <property type="match status" value="1"/>
</dbReference>
<gene>
    <name evidence="2" type="ORF">ENN98_03255</name>
</gene>
<dbReference type="SMART" id="SM00052">
    <property type="entry name" value="EAL"/>
    <property type="match status" value="1"/>
</dbReference>
<dbReference type="PANTHER" id="PTHR33121">
    <property type="entry name" value="CYCLIC DI-GMP PHOSPHODIESTERASE PDEF"/>
    <property type="match status" value="1"/>
</dbReference>
<dbReference type="InterPro" id="IPR001633">
    <property type="entry name" value="EAL_dom"/>
</dbReference>
<dbReference type="CDD" id="cd01948">
    <property type="entry name" value="EAL"/>
    <property type="match status" value="1"/>
</dbReference>
<proteinExistence type="predicted"/>
<dbReference type="SUPFAM" id="SSF141868">
    <property type="entry name" value="EAL domain-like"/>
    <property type="match status" value="1"/>
</dbReference>
<sequence length="350" mass="39134">MSCSQCTTTPKLPAGPQVLHLNAAHEYILEKIGSLLVQGGVQPDRHGTYLSATIEDFATIIHMLGSSDSLTELECQNINILPLSPGESLDFGKMGRTKTLEGWYTLHRARDLVWILDNGSLTVHFQPIVDAATQEIYAYECLARGVLADGQLMNPGAMFDAARKTGMLFNLDRQCRESAIKTAAVKNVHKSIFINFQPSSIYNPEFCLRDTVHWARQLDFDPRSIVFEVVETEKVTNLSHLMHILQYYKEKGFRTALDDVGSGYSSLNLLVSMAPDIIKMDMELVRDIHCSDMKQSVARALIGLAREAGCKILAEGVETRSEWDWLQAQGVDYLQGYYFGKPSAEPLRQL</sequence>
<dbReference type="EMBL" id="DSDS01000073">
    <property type="protein sequence ID" value="HET97709.1"/>
    <property type="molecule type" value="Genomic_DNA"/>
</dbReference>
<name>A0A7C2XFQ8_9BACT</name>
<dbReference type="PROSITE" id="PS50883">
    <property type="entry name" value="EAL"/>
    <property type="match status" value="1"/>
</dbReference>
<dbReference type="Gene3D" id="3.20.20.450">
    <property type="entry name" value="EAL domain"/>
    <property type="match status" value="1"/>
</dbReference>
<dbReference type="AlphaFoldDB" id="A0A7C2XFQ8"/>
<dbReference type="InterPro" id="IPR050706">
    <property type="entry name" value="Cyclic-di-GMP_PDE-like"/>
</dbReference>
<accession>A0A7C2XFQ8</accession>
<dbReference type="GO" id="GO:0071111">
    <property type="term" value="F:cyclic-guanylate-specific phosphodiesterase activity"/>
    <property type="evidence" value="ECO:0007669"/>
    <property type="project" value="InterPro"/>
</dbReference>
<protein>
    <submittedName>
        <fullName evidence="2">EAL domain-containing protein</fullName>
    </submittedName>
</protein>
<organism evidence="2">
    <name type="scientific">Desulfurivibrio alkaliphilus</name>
    <dbReference type="NCBI Taxonomy" id="427923"/>
    <lineage>
        <taxon>Bacteria</taxon>
        <taxon>Pseudomonadati</taxon>
        <taxon>Thermodesulfobacteriota</taxon>
        <taxon>Desulfobulbia</taxon>
        <taxon>Desulfobulbales</taxon>
        <taxon>Desulfobulbaceae</taxon>
        <taxon>Desulfurivibrio</taxon>
    </lineage>
</organism>
<evidence type="ECO:0000313" key="2">
    <source>
        <dbReference type="EMBL" id="HET97709.1"/>
    </source>
</evidence>
<evidence type="ECO:0000259" key="1">
    <source>
        <dbReference type="PROSITE" id="PS50883"/>
    </source>
</evidence>
<feature type="domain" description="EAL" evidence="1">
    <location>
        <begin position="105"/>
        <end position="350"/>
    </location>
</feature>
<dbReference type="PANTHER" id="PTHR33121:SF15">
    <property type="entry name" value="BLUE LIGHT- AND TEMPERATURE-REGULATED ANTIREPRESSOR BLUF"/>
    <property type="match status" value="1"/>
</dbReference>